<gene>
    <name evidence="3" type="ORF">A9P98_12095</name>
</gene>
<name>A0A853MH64_9CYAN</name>
<proteinExistence type="inferred from homology"/>
<reference evidence="3 4" key="1">
    <citation type="submission" date="2016-05" db="EMBL/GenBank/DDBJ databases">
        <title>First complete genome of the cyanobacterium Cylindrospermopsis raciborskii CS505, containing a circular chromosome and a single extrachromosomal element.</title>
        <authorList>
            <person name="Fuentes J."/>
            <person name="Tamames J."/>
            <person name="Allen E."/>
            <person name="Plominski A."/>
            <person name="Vasquez M."/>
        </authorList>
    </citation>
    <scope>NUCLEOTIDE SEQUENCE [LARGE SCALE GENOMIC DNA]</scope>
    <source>
        <strain evidence="3 4">CS505</strain>
    </source>
</reference>
<dbReference type="Gene3D" id="3.40.50.720">
    <property type="entry name" value="NAD(P)-binding Rossmann-like Domain"/>
    <property type="match status" value="1"/>
</dbReference>
<evidence type="ECO:0000313" key="4">
    <source>
        <dbReference type="Proteomes" id="UP000093903"/>
    </source>
</evidence>
<dbReference type="RefSeq" id="WP_006278992.1">
    <property type="nucleotide sequence ID" value="NZ_ACYA01000087.1"/>
</dbReference>
<sequence>MNILITGANGFVGKALCHELSGRSTHNLVFAATRSTHSQITLPLNVQQVIVASLQDLIQRRDIISQVDCIIHLAARVHQMKDNAANPLSAFRLINTEATYQLARAVAEQGVKRFIYLSSIKVNGEETTEYHPFTAEDIPAPRDPYGISKAEAEIQLKNISSETGLEVVIIRPPLVYGSGVKGNFLSMMQWLDKGFPLPLGAIYNRRSLVSLPNLVSLITTCIDHPAAANQTFLVSDNADISTTDLLRQMAHSLGKKPLLIPVPTYCLKFMASLLGKQSLALRLCSSLQVDIQKTQALLHWNPPVSLKEGINLTANAFIASKH</sequence>
<dbReference type="SUPFAM" id="SSF51735">
    <property type="entry name" value="NAD(P)-binding Rossmann-fold domains"/>
    <property type="match status" value="1"/>
</dbReference>
<organism evidence="3 4">
    <name type="scientific">Cylindrospermopsis raciborskii CS-505</name>
    <dbReference type="NCBI Taxonomy" id="533240"/>
    <lineage>
        <taxon>Bacteria</taxon>
        <taxon>Bacillati</taxon>
        <taxon>Cyanobacteriota</taxon>
        <taxon>Cyanophyceae</taxon>
        <taxon>Nostocales</taxon>
        <taxon>Aphanizomenonaceae</taxon>
        <taxon>Cylindrospermopsis</taxon>
    </lineage>
</organism>
<dbReference type="Proteomes" id="UP000093903">
    <property type="component" value="Unassembled WGS sequence"/>
</dbReference>
<comment type="similarity">
    <text evidence="1">Belongs to the NAD(P)-dependent epimerase/dehydratase family.</text>
</comment>
<dbReference type="InterPro" id="IPR036291">
    <property type="entry name" value="NAD(P)-bd_dom_sf"/>
</dbReference>
<dbReference type="AlphaFoldDB" id="A0A853MH64"/>
<dbReference type="CDD" id="cd05232">
    <property type="entry name" value="UDP_G4E_4_SDR_e"/>
    <property type="match status" value="1"/>
</dbReference>
<evidence type="ECO:0000313" key="3">
    <source>
        <dbReference type="EMBL" id="OBU76957.1"/>
    </source>
</evidence>
<comment type="caution">
    <text evidence="3">The sequence shown here is derived from an EMBL/GenBank/DDBJ whole genome shotgun (WGS) entry which is preliminary data.</text>
</comment>
<protein>
    <submittedName>
        <fullName evidence="3">Nucleoside-diphosphate sugar epimerase</fullName>
    </submittedName>
</protein>
<dbReference type="InterPro" id="IPR001509">
    <property type="entry name" value="Epimerase_deHydtase"/>
</dbReference>
<evidence type="ECO:0000259" key="2">
    <source>
        <dbReference type="Pfam" id="PF01370"/>
    </source>
</evidence>
<accession>A0A853MH64</accession>
<feature type="domain" description="NAD-dependent epimerase/dehydratase" evidence="2">
    <location>
        <begin position="3"/>
        <end position="228"/>
    </location>
</feature>
<dbReference type="PANTHER" id="PTHR43000">
    <property type="entry name" value="DTDP-D-GLUCOSE 4,6-DEHYDRATASE-RELATED"/>
    <property type="match status" value="1"/>
</dbReference>
<evidence type="ECO:0000256" key="1">
    <source>
        <dbReference type="ARBA" id="ARBA00007637"/>
    </source>
</evidence>
<dbReference type="EMBL" id="LYXA01000001">
    <property type="protein sequence ID" value="OBU76957.1"/>
    <property type="molecule type" value="Genomic_DNA"/>
</dbReference>
<dbReference type="Pfam" id="PF01370">
    <property type="entry name" value="Epimerase"/>
    <property type="match status" value="1"/>
</dbReference>